<evidence type="ECO:0000256" key="2">
    <source>
        <dbReference type="ARBA" id="ARBA00012247"/>
    </source>
</evidence>
<evidence type="ECO:0000256" key="1">
    <source>
        <dbReference type="ARBA" id="ARBA00007277"/>
    </source>
</evidence>
<evidence type="ECO:0000256" key="3">
    <source>
        <dbReference type="ARBA" id="ARBA00022729"/>
    </source>
</evidence>
<keyword evidence="10" id="KW-1185">Reference proteome</keyword>
<dbReference type="PANTHER" id="PTHR43620">
    <property type="entry name" value="GLYCEROPHOSPHORYL DIESTER PHOSPHODIESTERASE"/>
    <property type="match status" value="1"/>
</dbReference>
<organism evidence="9 10">
    <name type="scientific">Okibacterium fritillariae</name>
    <dbReference type="NCBI Taxonomy" id="123320"/>
    <lineage>
        <taxon>Bacteria</taxon>
        <taxon>Bacillati</taxon>
        <taxon>Actinomycetota</taxon>
        <taxon>Actinomycetes</taxon>
        <taxon>Micrococcales</taxon>
        <taxon>Microbacteriaceae</taxon>
        <taxon>Okibacterium</taxon>
    </lineage>
</organism>
<dbReference type="InterPro" id="IPR017946">
    <property type="entry name" value="PLC-like_Pdiesterase_TIM-brl"/>
</dbReference>
<sequence>MTEREKHGRSEPLVIGHRGAPGYRPEHTRSSYELAFEMGADAVEPDLVATRDGVLVVRHENEISGTTDVAEHPEFADRRRTTTVDGREHTGFFTEDFDWVELQTLRARERLPRVRPRSAAFDGTEPLLRLEDLLEIVDAASERRGRQLGLVAEVKHATHFASIGVPLDELVADALASFPAEHLVVESFEETVLRQLHDRGLGGRGVYLVEKAGAAFDRVAAEGSDAPSYAEQLTSESLAAFGTSAWVRGISVDKSLLLGADGSEEQRADGAALVNLAHHSGLDVFTWTLRPENRFLTPAFRLEGSKDAFGDWRGEFQAVLETGVDGVFVDHPDLGRESVGGAA</sequence>
<feature type="region of interest" description="Disordered" evidence="7">
    <location>
        <begin position="1"/>
        <end position="26"/>
    </location>
</feature>
<dbReference type="EMBL" id="FUZP01000001">
    <property type="protein sequence ID" value="SKC42160.1"/>
    <property type="molecule type" value="Genomic_DNA"/>
</dbReference>
<evidence type="ECO:0000313" key="9">
    <source>
        <dbReference type="EMBL" id="SKC42160.1"/>
    </source>
</evidence>
<evidence type="ECO:0000313" key="10">
    <source>
        <dbReference type="Proteomes" id="UP000190857"/>
    </source>
</evidence>
<reference evidence="9 10" key="1">
    <citation type="submission" date="2017-02" db="EMBL/GenBank/DDBJ databases">
        <authorList>
            <person name="Peterson S.W."/>
        </authorList>
    </citation>
    <scope>NUCLEOTIDE SEQUENCE [LARGE SCALE GENOMIC DNA]</scope>
    <source>
        <strain evidence="9 10">VKM Ac-2059</strain>
    </source>
</reference>
<proteinExistence type="inferred from homology"/>
<dbReference type="Pfam" id="PF03009">
    <property type="entry name" value="GDPD"/>
    <property type="match status" value="1"/>
</dbReference>
<protein>
    <recommendedName>
        <fullName evidence="2">glycerophosphodiester phosphodiesterase</fullName>
        <ecNumber evidence="2">3.1.4.46</ecNumber>
    </recommendedName>
</protein>
<dbReference type="GO" id="GO:0006071">
    <property type="term" value="P:glycerol metabolic process"/>
    <property type="evidence" value="ECO:0007669"/>
    <property type="project" value="UniProtKB-KW"/>
</dbReference>
<dbReference type="PROSITE" id="PS51704">
    <property type="entry name" value="GP_PDE"/>
    <property type="match status" value="1"/>
</dbReference>
<gene>
    <name evidence="9" type="ORF">SAMN06309945_0812</name>
</gene>
<dbReference type="GO" id="GO:0008889">
    <property type="term" value="F:glycerophosphodiester phosphodiesterase activity"/>
    <property type="evidence" value="ECO:0007669"/>
    <property type="project" value="UniProtKB-EC"/>
</dbReference>
<evidence type="ECO:0000256" key="5">
    <source>
        <dbReference type="ARBA" id="ARBA00022801"/>
    </source>
</evidence>
<dbReference type="InterPro" id="IPR030395">
    <property type="entry name" value="GP_PDE_dom"/>
</dbReference>
<feature type="domain" description="GP-PDE" evidence="8">
    <location>
        <begin position="12"/>
        <end position="339"/>
    </location>
</feature>
<comment type="similarity">
    <text evidence="1">Belongs to the glycerophosphoryl diester phosphodiesterase family.</text>
</comment>
<comment type="catalytic activity">
    <reaction evidence="6">
        <text>a sn-glycero-3-phosphodiester + H2O = an alcohol + sn-glycerol 3-phosphate + H(+)</text>
        <dbReference type="Rhea" id="RHEA:12969"/>
        <dbReference type="ChEBI" id="CHEBI:15377"/>
        <dbReference type="ChEBI" id="CHEBI:15378"/>
        <dbReference type="ChEBI" id="CHEBI:30879"/>
        <dbReference type="ChEBI" id="CHEBI:57597"/>
        <dbReference type="ChEBI" id="CHEBI:83408"/>
        <dbReference type="EC" id="3.1.4.46"/>
    </reaction>
</comment>
<dbReference type="AlphaFoldDB" id="A0A1T5ISM5"/>
<keyword evidence="5" id="KW-0378">Hydrolase</keyword>
<keyword evidence="3" id="KW-0732">Signal</keyword>
<dbReference type="PANTHER" id="PTHR43620:SF7">
    <property type="entry name" value="GLYCEROPHOSPHODIESTER PHOSPHODIESTERASE GDPD5-RELATED"/>
    <property type="match status" value="1"/>
</dbReference>
<dbReference type="GO" id="GO:0006629">
    <property type="term" value="P:lipid metabolic process"/>
    <property type="evidence" value="ECO:0007669"/>
    <property type="project" value="InterPro"/>
</dbReference>
<evidence type="ECO:0000256" key="6">
    <source>
        <dbReference type="ARBA" id="ARBA00047512"/>
    </source>
</evidence>
<accession>A0A1T5ISM5</accession>
<evidence type="ECO:0000259" key="8">
    <source>
        <dbReference type="PROSITE" id="PS51704"/>
    </source>
</evidence>
<dbReference type="OrthoDB" id="9758957at2"/>
<feature type="compositionally biased region" description="Basic and acidic residues" evidence="7">
    <location>
        <begin position="1"/>
        <end position="10"/>
    </location>
</feature>
<dbReference type="GO" id="GO:0042597">
    <property type="term" value="C:periplasmic space"/>
    <property type="evidence" value="ECO:0007669"/>
    <property type="project" value="TreeGrafter"/>
</dbReference>
<name>A0A1T5ISM5_9MICO</name>
<evidence type="ECO:0000256" key="4">
    <source>
        <dbReference type="ARBA" id="ARBA00022798"/>
    </source>
</evidence>
<dbReference type="EC" id="3.1.4.46" evidence="2"/>
<dbReference type="RefSeq" id="WP_079726976.1">
    <property type="nucleotide sequence ID" value="NZ_FUZP01000001.1"/>
</dbReference>
<dbReference type="STRING" id="123320.SAMN06309945_0812"/>
<dbReference type="Gene3D" id="3.20.20.190">
    <property type="entry name" value="Phosphatidylinositol (PI) phosphodiesterase"/>
    <property type="match status" value="1"/>
</dbReference>
<dbReference type="SUPFAM" id="SSF51695">
    <property type="entry name" value="PLC-like phosphodiesterases"/>
    <property type="match status" value="1"/>
</dbReference>
<dbReference type="Proteomes" id="UP000190857">
    <property type="component" value="Unassembled WGS sequence"/>
</dbReference>
<keyword evidence="4" id="KW-0319">Glycerol metabolism</keyword>
<evidence type="ECO:0000256" key="7">
    <source>
        <dbReference type="SAM" id="MobiDB-lite"/>
    </source>
</evidence>